<dbReference type="Proteomes" id="UP000288805">
    <property type="component" value="Unassembled WGS sequence"/>
</dbReference>
<evidence type="ECO:0000313" key="1">
    <source>
        <dbReference type="EMBL" id="RVW73351.1"/>
    </source>
</evidence>
<comment type="caution">
    <text evidence="1">The sequence shown here is derived from an EMBL/GenBank/DDBJ whole genome shotgun (WGS) entry which is preliminary data.</text>
</comment>
<reference evidence="1 2" key="1">
    <citation type="journal article" date="2018" name="PLoS Genet.">
        <title>Population sequencing reveals clonal diversity and ancestral inbreeding in the grapevine cultivar Chardonnay.</title>
        <authorList>
            <person name="Roach M.J."/>
            <person name="Johnson D.L."/>
            <person name="Bohlmann J."/>
            <person name="van Vuuren H.J."/>
            <person name="Jones S.J."/>
            <person name="Pretorius I.S."/>
            <person name="Schmidt S.A."/>
            <person name="Borneman A.R."/>
        </authorList>
    </citation>
    <scope>NUCLEOTIDE SEQUENCE [LARGE SCALE GENOMIC DNA]</scope>
    <source>
        <strain evidence="2">cv. Chardonnay</strain>
        <tissue evidence="1">Leaf</tissue>
    </source>
</reference>
<dbReference type="AlphaFoldDB" id="A0A438GMC0"/>
<gene>
    <name evidence="1" type="ORF">CK203_057769</name>
</gene>
<accession>A0A438GMC0</accession>
<proteinExistence type="predicted"/>
<sequence>MRSFLLRIQDRVVVEEREDVAFWADTESGSFSVKDFYYILEEVRVDPFPFSVVWNDWVPPKVAMGALILFVQGELGDSVVG</sequence>
<evidence type="ECO:0000313" key="2">
    <source>
        <dbReference type="Proteomes" id="UP000288805"/>
    </source>
</evidence>
<dbReference type="EMBL" id="QGNW01000394">
    <property type="protein sequence ID" value="RVW73351.1"/>
    <property type="molecule type" value="Genomic_DNA"/>
</dbReference>
<protein>
    <submittedName>
        <fullName evidence="1">Uncharacterized protein</fullName>
    </submittedName>
</protein>
<name>A0A438GMC0_VITVI</name>
<organism evidence="1 2">
    <name type="scientific">Vitis vinifera</name>
    <name type="common">Grape</name>
    <dbReference type="NCBI Taxonomy" id="29760"/>
    <lineage>
        <taxon>Eukaryota</taxon>
        <taxon>Viridiplantae</taxon>
        <taxon>Streptophyta</taxon>
        <taxon>Embryophyta</taxon>
        <taxon>Tracheophyta</taxon>
        <taxon>Spermatophyta</taxon>
        <taxon>Magnoliopsida</taxon>
        <taxon>eudicotyledons</taxon>
        <taxon>Gunneridae</taxon>
        <taxon>Pentapetalae</taxon>
        <taxon>rosids</taxon>
        <taxon>Vitales</taxon>
        <taxon>Vitaceae</taxon>
        <taxon>Viteae</taxon>
        <taxon>Vitis</taxon>
    </lineage>
</organism>